<dbReference type="Pfam" id="PF00171">
    <property type="entry name" value="Aldedh"/>
    <property type="match status" value="1"/>
</dbReference>
<dbReference type="PANTHER" id="PTHR43570:SF16">
    <property type="entry name" value="ALDEHYDE DEHYDROGENASE TYPE III, ISOFORM Q"/>
    <property type="match status" value="1"/>
</dbReference>
<evidence type="ECO:0000256" key="3">
    <source>
        <dbReference type="ARBA" id="ARBA00023027"/>
    </source>
</evidence>
<dbReference type="EMBL" id="FNBN01000001">
    <property type="protein sequence ID" value="SDF14109.1"/>
    <property type="molecule type" value="Genomic_DNA"/>
</dbReference>
<sequence length="456" mass="50956">MNTQDVYNVQQAFFASGKTLPYKFRRHQLKLLKMAIKKREKDILDALHADLHKHPVEAYSSEIGFLYVEIDYLLSNLKRWMKPEDVTSPFIMYPSKSRIHRVPLGVTLLIGPWNYPFQLIMAPLAGAIAGGNCAIVKPSELAPKTSAVITSLIKETFDPAYITAVEGDGSVVIPDLMQHRFDHVFFTGSAAIGRKVMELAIPHLTPVTLELGGKSPVIVDDKVNIRVAAKRIVWGKFWNAGQTCIAPDYVLVHSSVKDELVAAMKKAIIKFFGKDPAVSPDYARIINNKRFGVLNAYLQQGKVLHGGAADENALFIAPTLLEDVSWDSPVMQEEIFGPVLPVLTFNTLDEAVRLVRQQPRPLSLYLFTKRSDTEKVVTEQLSFGGGCINNTLGHFTNPELPFGGIGQSGMGQYHGKYSFITFTHPKSIMKTGTWIDVAMKYPPFRNKLKIVRWLMK</sequence>
<dbReference type="FunFam" id="3.40.605.10:FF:000004">
    <property type="entry name" value="Aldehyde dehydrogenase"/>
    <property type="match status" value="1"/>
</dbReference>
<dbReference type="Gene3D" id="3.40.309.10">
    <property type="entry name" value="Aldehyde Dehydrogenase, Chain A, domain 2"/>
    <property type="match status" value="1"/>
</dbReference>
<evidence type="ECO:0000256" key="6">
    <source>
        <dbReference type="PROSITE-ProRule" id="PRU10007"/>
    </source>
</evidence>
<dbReference type="InterPro" id="IPR016163">
    <property type="entry name" value="Ald_DH_C"/>
</dbReference>
<dbReference type="PROSITE" id="PS00070">
    <property type="entry name" value="ALDEHYDE_DEHYDR_CYS"/>
    <property type="match status" value="1"/>
</dbReference>
<dbReference type="InterPro" id="IPR016162">
    <property type="entry name" value="Ald_DH_N"/>
</dbReference>
<accession>A0A1G7IP78</accession>
<dbReference type="InterPro" id="IPR015590">
    <property type="entry name" value="Aldehyde_DH_dom"/>
</dbReference>
<organism evidence="9 10">
    <name type="scientific">Chitinophaga filiformis</name>
    <name type="common">Myxococcus filiformis</name>
    <name type="synonym">Flexibacter filiformis</name>
    <dbReference type="NCBI Taxonomy" id="104663"/>
    <lineage>
        <taxon>Bacteria</taxon>
        <taxon>Pseudomonadati</taxon>
        <taxon>Bacteroidota</taxon>
        <taxon>Chitinophagia</taxon>
        <taxon>Chitinophagales</taxon>
        <taxon>Chitinophagaceae</taxon>
        <taxon>Chitinophaga</taxon>
    </lineage>
</organism>
<dbReference type="PIRSF" id="PIRSF036492">
    <property type="entry name" value="ALDH"/>
    <property type="match status" value="1"/>
</dbReference>
<dbReference type="PROSITE" id="PS00687">
    <property type="entry name" value="ALDEHYDE_DEHYDR_GLU"/>
    <property type="match status" value="1"/>
</dbReference>
<proteinExistence type="inferred from homology"/>
<dbReference type="AlphaFoldDB" id="A0A1G7IP78"/>
<dbReference type="PANTHER" id="PTHR43570">
    <property type="entry name" value="ALDEHYDE DEHYDROGENASE"/>
    <property type="match status" value="1"/>
</dbReference>
<dbReference type="CDD" id="cd07136">
    <property type="entry name" value="ALDH_YwdH-P39616"/>
    <property type="match status" value="1"/>
</dbReference>
<dbReference type="InterPro" id="IPR016160">
    <property type="entry name" value="Ald_DH_CS_CYS"/>
</dbReference>
<reference evidence="9 10" key="1">
    <citation type="submission" date="2016-10" db="EMBL/GenBank/DDBJ databases">
        <authorList>
            <person name="de Groot N.N."/>
        </authorList>
    </citation>
    <scope>NUCLEOTIDE SEQUENCE [LARGE SCALE GENOMIC DNA]</scope>
    <source>
        <strain evidence="9 10">DSM 527</strain>
    </source>
</reference>
<feature type="active site" evidence="5 6">
    <location>
        <position position="210"/>
    </location>
</feature>
<dbReference type="SUPFAM" id="SSF53720">
    <property type="entry name" value="ALDH-like"/>
    <property type="match status" value="1"/>
</dbReference>
<name>A0A1G7IP78_CHIFI</name>
<comment type="similarity">
    <text evidence="1 4 7">Belongs to the aldehyde dehydrogenase family.</text>
</comment>
<protein>
    <recommendedName>
        <fullName evidence="4">Aldehyde dehydrogenase</fullName>
    </recommendedName>
</protein>
<evidence type="ECO:0000256" key="4">
    <source>
        <dbReference type="PIRNR" id="PIRNR036492"/>
    </source>
</evidence>
<keyword evidence="2 4" id="KW-0560">Oxidoreductase</keyword>
<dbReference type="FunFam" id="3.40.309.10:FF:000003">
    <property type="entry name" value="Aldehyde dehydrogenase"/>
    <property type="match status" value="1"/>
</dbReference>
<dbReference type="STRING" id="104663.SAMN04488121_101915"/>
<dbReference type="InterPro" id="IPR012394">
    <property type="entry name" value="Aldehyde_DH_NAD(P)"/>
</dbReference>
<feature type="domain" description="Aldehyde dehydrogenase" evidence="8">
    <location>
        <begin position="14"/>
        <end position="428"/>
    </location>
</feature>
<dbReference type="OrthoDB" id="629320at2"/>
<dbReference type="GO" id="GO:0004029">
    <property type="term" value="F:aldehyde dehydrogenase (NAD+) activity"/>
    <property type="evidence" value="ECO:0007669"/>
    <property type="project" value="TreeGrafter"/>
</dbReference>
<dbReference type="Proteomes" id="UP000199045">
    <property type="component" value="Unassembled WGS sequence"/>
</dbReference>
<evidence type="ECO:0000256" key="7">
    <source>
        <dbReference type="RuleBase" id="RU003345"/>
    </source>
</evidence>
<dbReference type="GO" id="GO:0005737">
    <property type="term" value="C:cytoplasm"/>
    <property type="evidence" value="ECO:0007669"/>
    <property type="project" value="TreeGrafter"/>
</dbReference>
<evidence type="ECO:0000313" key="9">
    <source>
        <dbReference type="EMBL" id="SDF14109.1"/>
    </source>
</evidence>
<dbReference type="InterPro" id="IPR029510">
    <property type="entry name" value="Ald_DH_CS_GLU"/>
</dbReference>
<keyword evidence="3" id="KW-0520">NAD</keyword>
<evidence type="ECO:0000256" key="2">
    <source>
        <dbReference type="ARBA" id="ARBA00023002"/>
    </source>
</evidence>
<gene>
    <name evidence="9" type="ORF">SAMN04488121_101915</name>
</gene>
<evidence type="ECO:0000313" key="10">
    <source>
        <dbReference type="Proteomes" id="UP000199045"/>
    </source>
</evidence>
<evidence type="ECO:0000256" key="5">
    <source>
        <dbReference type="PIRSR" id="PIRSR036492-1"/>
    </source>
</evidence>
<dbReference type="Gene3D" id="3.40.605.10">
    <property type="entry name" value="Aldehyde Dehydrogenase, Chain A, domain 1"/>
    <property type="match status" value="1"/>
</dbReference>
<dbReference type="GO" id="GO:0006081">
    <property type="term" value="P:aldehyde metabolic process"/>
    <property type="evidence" value="ECO:0007669"/>
    <property type="project" value="InterPro"/>
</dbReference>
<evidence type="ECO:0000256" key="1">
    <source>
        <dbReference type="ARBA" id="ARBA00009986"/>
    </source>
</evidence>
<feature type="active site" evidence="5">
    <location>
        <position position="244"/>
    </location>
</feature>
<dbReference type="InterPro" id="IPR016161">
    <property type="entry name" value="Ald_DH/histidinol_DH"/>
</dbReference>
<dbReference type="RefSeq" id="WP_089829026.1">
    <property type="nucleotide sequence ID" value="NZ_FNBN01000001.1"/>
</dbReference>
<evidence type="ECO:0000259" key="8">
    <source>
        <dbReference type="Pfam" id="PF00171"/>
    </source>
</evidence>